<name>A0ABP3JCE4_9ACTN</name>
<proteinExistence type="predicted"/>
<gene>
    <name evidence="2" type="ORF">GCM10010361_11600</name>
</gene>
<evidence type="ECO:0000256" key="1">
    <source>
        <dbReference type="SAM" id="MobiDB-lite"/>
    </source>
</evidence>
<comment type="caution">
    <text evidence="2">The sequence shown here is derived from an EMBL/GenBank/DDBJ whole genome shotgun (WGS) entry which is preliminary data.</text>
</comment>
<protein>
    <submittedName>
        <fullName evidence="2">Uncharacterized protein</fullName>
    </submittedName>
</protein>
<evidence type="ECO:0000313" key="2">
    <source>
        <dbReference type="EMBL" id="GAA0449252.1"/>
    </source>
</evidence>
<keyword evidence="3" id="KW-1185">Reference proteome</keyword>
<accession>A0ABP3JCE4</accession>
<evidence type="ECO:0000313" key="3">
    <source>
        <dbReference type="Proteomes" id="UP001500909"/>
    </source>
</evidence>
<dbReference type="EMBL" id="BAAABY010000009">
    <property type="protein sequence ID" value="GAA0449252.1"/>
    <property type="molecule type" value="Genomic_DNA"/>
</dbReference>
<dbReference type="Proteomes" id="UP001500909">
    <property type="component" value="Unassembled WGS sequence"/>
</dbReference>
<organism evidence="2 3">
    <name type="scientific">Streptomyces olivaceiscleroticus</name>
    <dbReference type="NCBI Taxonomy" id="68245"/>
    <lineage>
        <taxon>Bacteria</taxon>
        <taxon>Bacillati</taxon>
        <taxon>Actinomycetota</taxon>
        <taxon>Actinomycetes</taxon>
        <taxon>Kitasatosporales</taxon>
        <taxon>Streptomycetaceae</taxon>
        <taxon>Streptomyces</taxon>
    </lineage>
</organism>
<reference evidence="3" key="1">
    <citation type="journal article" date="2019" name="Int. J. Syst. Evol. Microbiol.">
        <title>The Global Catalogue of Microorganisms (GCM) 10K type strain sequencing project: providing services to taxonomists for standard genome sequencing and annotation.</title>
        <authorList>
            <consortium name="The Broad Institute Genomics Platform"/>
            <consortium name="The Broad Institute Genome Sequencing Center for Infectious Disease"/>
            <person name="Wu L."/>
            <person name="Ma J."/>
        </authorList>
    </citation>
    <scope>NUCLEOTIDE SEQUENCE [LARGE SCALE GENOMIC DNA]</scope>
    <source>
        <strain evidence="3">JCM 4805</strain>
    </source>
</reference>
<feature type="region of interest" description="Disordered" evidence="1">
    <location>
        <begin position="178"/>
        <end position="211"/>
    </location>
</feature>
<sequence>MGVLPPLHSDGSVVPADLSPLIAATTQWLIRAYPSGGGPLSSALAEAQARQAVTVAAWLRYPTPMDIELVNVTGPGGSARLDWLAGAEAPGPYGTDDAWRTWVDEVVASWAVCLLSAPELATTAVASLADSWHLHGTPVEFRRLTEPDENDRRAAALLRHPDLHASVAELHRRQLLDHLDLDPAPGQEQEQEQGREQERGQLIQGSEPPSG</sequence>